<dbReference type="EMBL" id="JAIWYP010000010">
    <property type="protein sequence ID" value="KAH3748660.1"/>
    <property type="molecule type" value="Genomic_DNA"/>
</dbReference>
<evidence type="ECO:0000313" key="1">
    <source>
        <dbReference type="EMBL" id="KAH3748660.1"/>
    </source>
</evidence>
<keyword evidence="2" id="KW-1185">Reference proteome</keyword>
<reference evidence="1" key="1">
    <citation type="journal article" date="2019" name="bioRxiv">
        <title>The Genome of the Zebra Mussel, Dreissena polymorpha: A Resource for Invasive Species Research.</title>
        <authorList>
            <person name="McCartney M.A."/>
            <person name="Auch B."/>
            <person name="Kono T."/>
            <person name="Mallez S."/>
            <person name="Zhang Y."/>
            <person name="Obille A."/>
            <person name="Becker A."/>
            <person name="Abrahante J.E."/>
            <person name="Garbe J."/>
            <person name="Badalamenti J.P."/>
            <person name="Herman A."/>
            <person name="Mangelson H."/>
            <person name="Liachko I."/>
            <person name="Sullivan S."/>
            <person name="Sone E.D."/>
            <person name="Koren S."/>
            <person name="Silverstein K.A.T."/>
            <person name="Beckman K.B."/>
            <person name="Gohl D.M."/>
        </authorList>
    </citation>
    <scope>NUCLEOTIDE SEQUENCE</scope>
    <source>
        <strain evidence="1">Duluth1</strain>
        <tissue evidence="1">Whole animal</tissue>
    </source>
</reference>
<dbReference type="Proteomes" id="UP000828390">
    <property type="component" value="Unassembled WGS sequence"/>
</dbReference>
<evidence type="ECO:0000313" key="2">
    <source>
        <dbReference type="Proteomes" id="UP000828390"/>
    </source>
</evidence>
<comment type="caution">
    <text evidence="1">The sequence shown here is derived from an EMBL/GenBank/DDBJ whole genome shotgun (WGS) entry which is preliminary data.</text>
</comment>
<sequence>MADKHILLSRRAAAFTFSLLLIFFSHVTSMLLGTECPGSFNCTYNGHVSQNCFRSL</sequence>
<dbReference type="AlphaFoldDB" id="A0A9D4I578"/>
<organism evidence="1 2">
    <name type="scientific">Dreissena polymorpha</name>
    <name type="common">Zebra mussel</name>
    <name type="synonym">Mytilus polymorpha</name>
    <dbReference type="NCBI Taxonomy" id="45954"/>
    <lineage>
        <taxon>Eukaryota</taxon>
        <taxon>Metazoa</taxon>
        <taxon>Spiralia</taxon>
        <taxon>Lophotrochozoa</taxon>
        <taxon>Mollusca</taxon>
        <taxon>Bivalvia</taxon>
        <taxon>Autobranchia</taxon>
        <taxon>Heteroconchia</taxon>
        <taxon>Euheterodonta</taxon>
        <taxon>Imparidentia</taxon>
        <taxon>Neoheterodontei</taxon>
        <taxon>Myida</taxon>
        <taxon>Dreissenoidea</taxon>
        <taxon>Dreissenidae</taxon>
        <taxon>Dreissena</taxon>
    </lineage>
</organism>
<protein>
    <submittedName>
        <fullName evidence="1">Uncharacterized protein</fullName>
    </submittedName>
</protein>
<accession>A0A9D4I578</accession>
<gene>
    <name evidence="1" type="ORF">DPMN_183107</name>
</gene>
<reference evidence="1" key="2">
    <citation type="submission" date="2020-11" db="EMBL/GenBank/DDBJ databases">
        <authorList>
            <person name="McCartney M.A."/>
            <person name="Auch B."/>
            <person name="Kono T."/>
            <person name="Mallez S."/>
            <person name="Becker A."/>
            <person name="Gohl D.M."/>
            <person name="Silverstein K.A.T."/>
            <person name="Koren S."/>
            <person name="Bechman K.B."/>
            <person name="Herman A."/>
            <person name="Abrahante J.E."/>
            <person name="Garbe J."/>
        </authorList>
    </citation>
    <scope>NUCLEOTIDE SEQUENCE</scope>
    <source>
        <strain evidence="1">Duluth1</strain>
        <tissue evidence="1">Whole animal</tissue>
    </source>
</reference>
<name>A0A9D4I578_DREPO</name>
<proteinExistence type="predicted"/>